<organism evidence="1">
    <name type="scientific">Levilactobacillus brevis</name>
    <name type="common">Lactobacillus brevis</name>
    <dbReference type="NCBI Taxonomy" id="1580"/>
    <lineage>
        <taxon>Bacteria</taxon>
        <taxon>Bacillati</taxon>
        <taxon>Bacillota</taxon>
        <taxon>Bacilli</taxon>
        <taxon>Lactobacillales</taxon>
        <taxon>Lactobacillaceae</taxon>
        <taxon>Levilactobacillus</taxon>
    </lineage>
</organism>
<dbReference type="Gene3D" id="2.40.50.230">
    <property type="entry name" value="Gp5 N-terminal domain"/>
    <property type="match status" value="1"/>
</dbReference>
<dbReference type="OrthoDB" id="2311966at2"/>
<dbReference type="InterPro" id="IPR041599">
    <property type="entry name" value="Gp138_N"/>
</dbReference>
<proteinExistence type="predicted"/>
<dbReference type="EMBL" id="CP021456">
    <property type="protein sequence ID" value="AWP46353.1"/>
    <property type="molecule type" value="Genomic_DNA"/>
</dbReference>
<evidence type="ECO:0000313" key="1">
    <source>
        <dbReference type="EMBL" id="AWP46353.1"/>
    </source>
</evidence>
<protein>
    <submittedName>
        <fullName evidence="1">Uncharacterized protein</fullName>
    </submittedName>
</protein>
<dbReference type="InterPro" id="IPR037026">
    <property type="entry name" value="Vgr_OB-fold_dom_sf"/>
</dbReference>
<gene>
    <name evidence="1" type="ORF">CCS05_05205</name>
</gene>
<accession>A0A0C1Q4R5</accession>
<sequence length="124" mass="13553">MTKIGKLQEHFHELMEKTGDKSGYSINVSNFAKVVSYDSTHHTADVQPQVDDEGGRDEVGIIIGCPVLMNCYAFDGGKSMKNGATVFIVFNDRDLDNFDGGKYTKASDRTHSVNDAVVVGVYEG</sequence>
<dbReference type="RefSeq" id="WP_024525398.1">
    <property type="nucleotide sequence ID" value="NZ_CAKMBH010000016.1"/>
</dbReference>
<dbReference type="AlphaFoldDB" id="A0A0C1Q4R5"/>
<reference evidence="1" key="1">
    <citation type="submission" date="2017-05" db="EMBL/GenBank/DDBJ databases">
        <authorList>
            <person name="Song R."/>
            <person name="Chenine A.L."/>
            <person name="Ruprecht R.M."/>
        </authorList>
    </citation>
    <scope>NUCLEOTIDE SEQUENCE [LARGE SCALE GENOMIC DNA]</scope>
    <source>
        <strain evidence="1">ZLB004</strain>
    </source>
</reference>
<dbReference type="Pfam" id="PF18352">
    <property type="entry name" value="Gp138_N"/>
    <property type="match status" value="1"/>
</dbReference>
<name>A0A0C1Q4R5_LEVBR</name>